<dbReference type="InterPro" id="IPR048024">
    <property type="entry name" value="Fxna-like_M28_dom"/>
</dbReference>
<proteinExistence type="inferred from homology"/>
<comment type="similarity">
    <text evidence="4 15">Belongs to the peptidase M28 family.</text>
</comment>
<keyword evidence="22" id="KW-1185">Reference proteome</keyword>
<evidence type="ECO:0000256" key="10">
    <source>
        <dbReference type="ARBA" id="ARBA00022833"/>
    </source>
</evidence>
<feature type="domain" description="Vacuolar membrane protease C-terminal" evidence="19">
    <location>
        <begin position="712"/>
        <end position="944"/>
    </location>
</feature>
<dbReference type="EMBL" id="JAHUZD010000025">
    <property type="protein sequence ID" value="KAI3406119.2"/>
    <property type="molecule type" value="Genomic_DNA"/>
</dbReference>
<dbReference type="InterPro" id="IPR053976">
    <property type="entry name" value="PFF1_TM"/>
</dbReference>
<feature type="compositionally biased region" description="Basic residues" evidence="16">
    <location>
        <begin position="13"/>
        <end position="22"/>
    </location>
</feature>
<feature type="domain" description="Vacuolar membrane protease transmembrane" evidence="20">
    <location>
        <begin position="568"/>
        <end position="682"/>
    </location>
</feature>
<feature type="transmembrane region" description="Helical" evidence="17">
    <location>
        <begin position="480"/>
        <end position="502"/>
    </location>
</feature>
<feature type="transmembrane region" description="Helical" evidence="17">
    <location>
        <begin position="43"/>
        <end position="60"/>
    </location>
</feature>
<feature type="region of interest" description="Disordered" evidence="16">
    <location>
        <begin position="1"/>
        <end position="22"/>
    </location>
</feature>
<evidence type="ECO:0000256" key="16">
    <source>
        <dbReference type="SAM" id="MobiDB-lite"/>
    </source>
</evidence>
<keyword evidence="7 17" id="KW-0812">Transmembrane</keyword>
<feature type="transmembrane region" description="Helical" evidence="17">
    <location>
        <begin position="514"/>
        <end position="534"/>
    </location>
</feature>
<dbReference type="GO" id="GO:0006508">
    <property type="term" value="P:proteolysis"/>
    <property type="evidence" value="ECO:0007669"/>
    <property type="project" value="UniProtKB-KW"/>
</dbReference>
<dbReference type="SUPFAM" id="SSF53187">
    <property type="entry name" value="Zn-dependent exopeptidases"/>
    <property type="match status" value="1"/>
</dbReference>
<evidence type="ECO:0000313" key="21">
    <source>
        <dbReference type="EMBL" id="KAI3406119.2"/>
    </source>
</evidence>
<evidence type="ECO:0000259" key="18">
    <source>
        <dbReference type="Pfam" id="PF04389"/>
    </source>
</evidence>
<dbReference type="InterPro" id="IPR007484">
    <property type="entry name" value="Peptidase_M28"/>
</dbReference>
<evidence type="ECO:0000256" key="12">
    <source>
        <dbReference type="ARBA" id="ARBA00023049"/>
    </source>
</evidence>
<dbReference type="Gene3D" id="3.40.630.10">
    <property type="entry name" value="Zn peptidases"/>
    <property type="match status" value="1"/>
</dbReference>
<dbReference type="CDD" id="cd03875">
    <property type="entry name" value="M28_Fxna_like"/>
    <property type="match status" value="1"/>
</dbReference>
<evidence type="ECO:0000256" key="11">
    <source>
        <dbReference type="ARBA" id="ARBA00022989"/>
    </source>
</evidence>
<evidence type="ECO:0000256" key="1">
    <source>
        <dbReference type="ARBA" id="ARBA00001947"/>
    </source>
</evidence>
<evidence type="ECO:0000313" key="22">
    <source>
        <dbReference type="Proteomes" id="UP001202479"/>
    </source>
</evidence>
<feature type="transmembrane region" description="Helical" evidence="17">
    <location>
        <begin position="657"/>
        <end position="677"/>
    </location>
</feature>
<dbReference type="InterPro" id="IPR045175">
    <property type="entry name" value="M28_fam"/>
</dbReference>
<dbReference type="GeneID" id="73378577"/>
<organism evidence="21 22">
    <name type="scientific">Candida oxycetoniae</name>
    <dbReference type="NCBI Taxonomy" id="497107"/>
    <lineage>
        <taxon>Eukaryota</taxon>
        <taxon>Fungi</taxon>
        <taxon>Dikarya</taxon>
        <taxon>Ascomycota</taxon>
        <taxon>Saccharomycotina</taxon>
        <taxon>Pichiomycetes</taxon>
        <taxon>Debaryomycetaceae</taxon>
        <taxon>Candida/Lodderomyces clade</taxon>
        <taxon>Candida</taxon>
    </lineage>
</organism>
<feature type="region of interest" description="Disordered" evidence="16">
    <location>
        <begin position="545"/>
        <end position="603"/>
    </location>
</feature>
<evidence type="ECO:0000256" key="7">
    <source>
        <dbReference type="ARBA" id="ARBA00022692"/>
    </source>
</evidence>
<keyword evidence="5" id="KW-0926">Vacuole</keyword>
<evidence type="ECO:0000259" key="20">
    <source>
        <dbReference type="Pfam" id="PF22251"/>
    </source>
</evidence>
<keyword evidence="13 17" id="KW-0472">Membrane</keyword>
<dbReference type="Pfam" id="PF22251">
    <property type="entry name" value="PFF1_TM"/>
    <property type="match status" value="2"/>
</dbReference>
<name>A0AAI9T0G9_9ASCO</name>
<evidence type="ECO:0000256" key="4">
    <source>
        <dbReference type="ARBA" id="ARBA00010918"/>
    </source>
</evidence>
<gene>
    <name evidence="21" type="ORF">KGF56_000960</name>
</gene>
<comment type="subcellular location">
    <subcellularLocation>
        <location evidence="3">Vacuole membrane</location>
        <topology evidence="3">Multi-pass membrane protein</topology>
    </subcellularLocation>
</comment>
<evidence type="ECO:0000256" key="3">
    <source>
        <dbReference type="ARBA" id="ARBA00004128"/>
    </source>
</evidence>
<feature type="transmembrane region" description="Helical" evidence="17">
    <location>
        <begin position="623"/>
        <end position="642"/>
    </location>
</feature>
<feature type="transmembrane region" description="Helical" evidence="17">
    <location>
        <begin position="447"/>
        <end position="468"/>
    </location>
</feature>
<keyword evidence="8 15" id="KW-0479">Metal-binding</keyword>
<dbReference type="AlphaFoldDB" id="A0AAI9T0G9"/>
<comment type="cofactor">
    <cofactor evidence="1">
        <name>Zn(2+)</name>
        <dbReference type="ChEBI" id="CHEBI:29105"/>
    </cofactor>
</comment>
<evidence type="ECO:0000256" key="17">
    <source>
        <dbReference type="SAM" id="Phobius"/>
    </source>
</evidence>
<evidence type="ECO:0000256" key="13">
    <source>
        <dbReference type="ARBA" id="ARBA00023136"/>
    </source>
</evidence>
<dbReference type="PANTHER" id="PTHR12147:SF58">
    <property type="entry name" value="VACUOLAR MEMBRANE PROTEASE"/>
    <property type="match status" value="1"/>
</dbReference>
<feature type="transmembrane region" description="Helical" evidence="17">
    <location>
        <begin position="376"/>
        <end position="397"/>
    </location>
</feature>
<keyword evidence="10 15" id="KW-0862">Zinc</keyword>
<keyword evidence="11 17" id="KW-1133">Transmembrane helix</keyword>
<evidence type="ECO:0000256" key="15">
    <source>
        <dbReference type="RuleBase" id="RU361240"/>
    </source>
</evidence>
<dbReference type="GO" id="GO:0046872">
    <property type="term" value="F:metal ion binding"/>
    <property type="evidence" value="ECO:0007669"/>
    <property type="project" value="UniProtKB-KW"/>
</dbReference>
<feature type="compositionally biased region" description="Acidic residues" evidence="16">
    <location>
        <begin position="586"/>
        <end position="595"/>
    </location>
</feature>
<feature type="domain" description="Vacuolar membrane protease transmembrane" evidence="20">
    <location>
        <begin position="414"/>
        <end position="559"/>
    </location>
</feature>
<feature type="domain" description="Peptidase M28" evidence="18">
    <location>
        <begin position="153"/>
        <end position="341"/>
    </location>
</feature>
<reference evidence="21" key="1">
    <citation type="journal article" date="2022" name="DNA Res.">
        <title>Genome analysis of five recently described species of the CUG-Ser clade uncovers Candida theae as a new hybrid lineage with pathogenic potential in the Candida parapsilosis species complex.</title>
        <authorList>
            <person name="Mixao V."/>
            <person name="Del Olmo V."/>
            <person name="Hegedusova E."/>
            <person name="Saus E."/>
            <person name="Pryszcz L."/>
            <person name="Cillingova A."/>
            <person name="Nosek J."/>
            <person name="Gabaldon T."/>
        </authorList>
    </citation>
    <scope>NUCLEOTIDE SEQUENCE</scope>
    <source>
        <strain evidence="21">CBS 10844</strain>
    </source>
</reference>
<dbReference type="InterPro" id="IPR053975">
    <property type="entry name" value="PFF1_C"/>
</dbReference>
<dbReference type="FunFam" id="3.40.630.10:FF:000057">
    <property type="entry name" value="Vacuolar membrane protease"/>
    <property type="match status" value="1"/>
</dbReference>
<feature type="transmembrane region" description="Helical" evidence="17">
    <location>
        <begin position="684"/>
        <end position="702"/>
    </location>
</feature>
<keyword evidence="14" id="KW-0325">Glycoprotein</keyword>
<dbReference type="EC" id="3.4.-.-" evidence="15"/>
<dbReference type="Pfam" id="PF04389">
    <property type="entry name" value="Peptidase_M28"/>
    <property type="match status" value="1"/>
</dbReference>
<evidence type="ECO:0000256" key="2">
    <source>
        <dbReference type="ARBA" id="ARBA00003273"/>
    </source>
</evidence>
<sequence>MTDEDDGSLSPGNHRRHTSAKKRQPGILVSALRSVFGYRKTSLSLFVITTIFVVVLVSYIDNSLLYTVDLPLDQVEKKLVDETWLDLQLISQHEHPYGSIANDEVHKYLENRINELIRGIDYIKYDNDLNGTNKILFEANSKPKIVTYYESNNLLVQIEGRDKTLPAFLLSAHFDSVPTSYGVTDDGMGVASLLGVLSYYSKQERQPKRTIIFNFNNNEEFGLFGAKAFTYHPWFKKVKYFLNLEGTGAGGKAILFRGTDYGIVKYFSKVRFPYASSIFQQGFSSGLVHSETDYVVYKEAGLRGLDLAFYKPRDIYHTAEDNIKNIRVQSLWHMLSNAIDFTKHMAENEIDDVGSNDSAMYTSFFNNFFAISSSQLIMLNLFLILVFPILNGLLMFYSVKSRKWVITWTMVLVLPLTIILAMFVTYFAVTNGFQEMNQFLPSSKPLLLVATTTSILLLLYSVFSTILNRIFHVASTDPKLLSIIVISFLYWVLLIYTTNGLANNAESMAHTGELFFTILFALQGTASFLGLLGWSLSGLSRKYLEEEEEEGEEEEEEEGGGRGRGGGGGNDEEPLLDGSVERYVSDGDDDEDENGDASGRRQHDKNPVKHLVQHFGYDWSLQYLLTVPVSLFLIYNSGWLVLDGVNKTMQESLSGETFVYGAIQVFSFSLIVPLIPFIHKLNRYMVFILIAVVLFGSAIISIEEPFNEQNPLKLRLLQTVNDDQSSSVEVFGREGVIYDVISKLPSVVKSSSSPSGNVKCSSIAEGNEICTYKTELIPNILPPGASYIDIKITNSKSSSYGINFNEVIIKAPKNRMCNLHFRKEEVKAIVIGNTTDIPPFKQIPNGYSYNNRKSHFYKDISGIEKLFLNKLDWEEPYNLAFYWLPSINDDSNLLNFTIDCFWADLAPVSRNNETLSAIPAYEELIKYTPNYVTWANKDRGLVSVSKSIAI</sequence>
<accession>A0AAI9T0G9</accession>
<protein>
    <recommendedName>
        <fullName evidence="15">Peptide hydrolase</fullName>
        <ecNumber evidence="15">3.4.-.-</ecNumber>
    </recommendedName>
</protein>
<feature type="transmembrane region" description="Helical" evidence="17">
    <location>
        <begin position="404"/>
        <end position="427"/>
    </location>
</feature>
<keyword evidence="9 15" id="KW-0378">Hydrolase</keyword>
<evidence type="ECO:0000259" key="19">
    <source>
        <dbReference type="Pfam" id="PF22250"/>
    </source>
</evidence>
<evidence type="ECO:0000256" key="14">
    <source>
        <dbReference type="ARBA" id="ARBA00023180"/>
    </source>
</evidence>
<comment type="caution">
    <text evidence="21">The sequence shown here is derived from an EMBL/GenBank/DDBJ whole genome shotgun (WGS) entry which is preliminary data.</text>
</comment>
<evidence type="ECO:0000256" key="9">
    <source>
        <dbReference type="ARBA" id="ARBA00022801"/>
    </source>
</evidence>
<dbReference type="Pfam" id="PF22250">
    <property type="entry name" value="PFF1_C"/>
    <property type="match status" value="1"/>
</dbReference>
<keyword evidence="12" id="KW-0482">Metalloprotease</keyword>
<comment type="function">
    <text evidence="2">May be involved in vacuolar sorting and osmoregulation.</text>
</comment>
<dbReference type="GO" id="GO:0008235">
    <property type="term" value="F:metalloexopeptidase activity"/>
    <property type="evidence" value="ECO:0007669"/>
    <property type="project" value="InterPro"/>
</dbReference>
<feature type="compositionally biased region" description="Acidic residues" evidence="16">
    <location>
        <begin position="545"/>
        <end position="558"/>
    </location>
</feature>
<evidence type="ECO:0000256" key="6">
    <source>
        <dbReference type="ARBA" id="ARBA00022670"/>
    </source>
</evidence>
<dbReference type="PANTHER" id="PTHR12147">
    <property type="entry name" value="METALLOPEPTIDASE M28 FAMILY MEMBER"/>
    <property type="match status" value="1"/>
</dbReference>
<dbReference type="Proteomes" id="UP001202479">
    <property type="component" value="Unassembled WGS sequence"/>
</dbReference>
<evidence type="ECO:0000256" key="8">
    <source>
        <dbReference type="ARBA" id="ARBA00022723"/>
    </source>
</evidence>
<evidence type="ECO:0000256" key="5">
    <source>
        <dbReference type="ARBA" id="ARBA00022554"/>
    </source>
</evidence>
<dbReference type="RefSeq" id="XP_049181864.1">
    <property type="nucleotide sequence ID" value="XM_049326924.1"/>
</dbReference>
<keyword evidence="6 15" id="KW-0645">Protease</keyword>
<dbReference type="GO" id="GO:0005774">
    <property type="term" value="C:vacuolar membrane"/>
    <property type="evidence" value="ECO:0007669"/>
    <property type="project" value="UniProtKB-SubCell"/>
</dbReference>